<dbReference type="GO" id="GO:0003723">
    <property type="term" value="F:RNA binding"/>
    <property type="evidence" value="ECO:0007669"/>
    <property type="project" value="InterPro"/>
</dbReference>
<reference evidence="4" key="1">
    <citation type="journal article" date="2020" name="Stud. Mycol.">
        <title>101 Dothideomycetes genomes: a test case for predicting lifestyles and emergence of pathogens.</title>
        <authorList>
            <person name="Haridas S."/>
            <person name="Albert R."/>
            <person name="Binder M."/>
            <person name="Bloem J."/>
            <person name="Labutti K."/>
            <person name="Salamov A."/>
            <person name="Andreopoulos B."/>
            <person name="Baker S."/>
            <person name="Barry K."/>
            <person name="Bills G."/>
            <person name="Bluhm B."/>
            <person name="Cannon C."/>
            <person name="Castanera R."/>
            <person name="Culley D."/>
            <person name="Daum C."/>
            <person name="Ezra D."/>
            <person name="Gonzalez J."/>
            <person name="Henrissat B."/>
            <person name="Kuo A."/>
            <person name="Liang C."/>
            <person name="Lipzen A."/>
            <person name="Lutzoni F."/>
            <person name="Magnuson J."/>
            <person name="Mondo S."/>
            <person name="Nolan M."/>
            <person name="Ohm R."/>
            <person name="Pangilinan J."/>
            <person name="Park H.-J."/>
            <person name="Ramirez L."/>
            <person name="Alfaro M."/>
            <person name="Sun H."/>
            <person name="Tritt A."/>
            <person name="Yoshinaga Y."/>
            <person name="Zwiers L.-H."/>
            <person name="Turgeon B."/>
            <person name="Goodwin S."/>
            <person name="Spatafora J."/>
            <person name="Crous P."/>
            <person name="Grigoriev I."/>
        </authorList>
    </citation>
    <scope>NUCLEOTIDE SEQUENCE</scope>
    <source>
        <strain evidence="4">CBS 113818</strain>
    </source>
</reference>
<gene>
    <name evidence="4" type="ORF">CC86DRAFT_409825</name>
</gene>
<dbReference type="OrthoDB" id="5425539at2759"/>
<dbReference type="EMBL" id="MU006233">
    <property type="protein sequence ID" value="KAF2823054.1"/>
    <property type="molecule type" value="Genomic_DNA"/>
</dbReference>
<dbReference type="SUPFAM" id="SSF53933">
    <property type="entry name" value="Microbial ribonucleases"/>
    <property type="match status" value="1"/>
</dbReference>
<feature type="chain" id="PRO_5025396427" evidence="3">
    <location>
        <begin position="20"/>
        <end position="142"/>
    </location>
</feature>
<dbReference type="AlphaFoldDB" id="A0A6A6ZRI1"/>
<sequence length="142" mass="15433">MLSNLKSTVLLTLFATSFALPTTDPETHPLFARAGIPDKVTCPGKGFTKSTIIATLKAAHTKHPKYPEPFVNKSCKEDYGKTVDCFTVPGNAVLLGYPLTDPVWTGGEPGKYRVIFNTKTGRSGKHEYVGVMYYSGGTLKKC</sequence>
<keyword evidence="3" id="KW-0732">Signal</keyword>
<accession>A0A6A6ZRI1</accession>
<evidence type="ECO:0000313" key="4">
    <source>
        <dbReference type="EMBL" id="KAF2823054.1"/>
    </source>
</evidence>
<dbReference type="Proteomes" id="UP000799424">
    <property type="component" value="Unassembled WGS sequence"/>
</dbReference>
<evidence type="ECO:0000256" key="3">
    <source>
        <dbReference type="SAM" id="SignalP"/>
    </source>
</evidence>
<evidence type="ECO:0000256" key="1">
    <source>
        <dbReference type="ARBA" id="ARBA00022722"/>
    </source>
</evidence>
<evidence type="ECO:0000256" key="2">
    <source>
        <dbReference type="ARBA" id="ARBA00022801"/>
    </source>
</evidence>
<name>A0A6A6ZRI1_9PLEO</name>
<dbReference type="GO" id="GO:0016787">
    <property type="term" value="F:hydrolase activity"/>
    <property type="evidence" value="ECO:0007669"/>
    <property type="project" value="UniProtKB-KW"/>
</dbReference>
<protein>
    <submittedName>
        <fullName evidence="4">Uncharacterized protein</fullName>
    </submittedName>
</protein>
<organism evidence="4 5">
    <name type="scientific">Ophiobolus disseminans</name>
    <dbReference type="NCBI Taxonomy" id="1469910"/>
    <lineage>
        <taxon>Eukaryota</taxon>
        <taxon>Fungi</taxon>
        <taxon>Dikarya</taxon>
        <taxon>Ascomycota</taxon>
        <taxon>Pezizomycotina</taxon>
        <taxon>Dothideomycetes</taxon>
        <taxon>Pleosporomycetidae</taxon>
        <taxon>Pleosporales</taxon>
        <taxon>Pleosporineae</taxon>
        <taxon>Phaeosphaeriaceae</taxon>
        <taxon>Ophiobolus</taxon>
    </lineage>
</organism>
<keyword evidence="5" id="KW-1185">Reference proteome</keyword>
<keyword evidence="1" id="KW-0540">Nuclease</keyword>
<keyword evidence="2" id="KW-0378">Hydrolase</keyword>
<dbReference type="InterPro" id="IPR016191">
    <property type="entry name" value="Ribonuclease/ribotoxin"/>
</dbReference>
<dbReference type="GO" id="GO:0004540">
    <property type="term" value="F:RNA nuclease activity"/>
    <property type="evidence" value="ECO:0007669"/>
    <property type="project" value="InterPro"/>
</dbReference>
<dbReference type="Gene3D" id="3.10.450.30">
    <property type="entry name" value="Microbial ribonucleases"/>
    <property type="match status" value="1"/>
</dbReference>
<feature type="signal peptide" evidence="3">
    <location>
        <begin position="1"/>
        <end position="19"/>
    </location>
</feature>
<proteinExistence type="predicted"/>
<evidence type="ECO:0000313" key="5">
    <source>
        <dbReference type="Proteomes" id="UP000799424"/>
    </source>
</evidence>